<protein>
    <submittedName>
        <fullName evidence="1">Uncharacterized protein</fullName>
    </submittedName>
</protein>
<evidence type="ECO:0000313" key="2">
    <source>
        <dbReference type="Proteomes" id="UP000243975"/>
    </source>
</evidence>
<reference evidence="1 2" key="1">
    <citation type="journal article" date="2016" name="Sci. Rep.">
        <title>The genome sequence of the outbreeding globe artichoke constructed de novo incorporating a phase-aware low-pass sequencing strategy of F1 progeny.</title>
        <authorList>
            <person name="Scaglione D."/>
            <person name="Reyes-Chin-Wo S."/>
            <person name="Acquadro A."/>
            <person name="Froenicke L."/>
            <person name="Portis E."/>
            <person name="Beitel C."/>
            <person name="Tirone M."/>
            <person name="Mauro R."/>
            <person name="Lo Monaco A."/>
            <person name="Mauromicale G."/>
            <person name="Faccioli P."/>
            <person name="Cattivelli L."/>
            <person name="Rieseberg L."/>
            <person name="Michelmore R."/>
            <person name="Lanteri S."/>
        </authorList>
    </citation>
    <scope>NUCLEOTIDE SEQUENCE [LARGE SCALE GENOMIC DNA]</scope>
    <source>
        <strain evidence="1">2C</strain>
    </source>
</reference>
<proteinExistence type="predicted"/>
<gene>
    <name evidence="1" type="ORF">Ccrd_003547</name>
</gene>
<dbReference type="EMBL" id="LEKV01004554">
    <property type="protein sequence ID" value="KVH94395.1"/>
    <property type="molecule type" value="Genomic_DNA"/>
</dbReference>
<accession>A0A103XPD5</accession>
<dbReference type="AlphaFoldDB" id="A0A103XPD5"/>
<keyword evidence="2" id="KW-1185">Reference proteome</keyword>
<comment type="caution">
    <text evidence="1">The sequence shown here is derived from an EMBL/GenBank/DDBJ whole genome shotgun (WGS) entry which is preliminary data.</text>
</comment>
<sequence>MCTISTGKPAALAHNLAIPSSVTARSLTQLKIFPLAAVGFSTAFVSIDDKSLTWEMFSLLLPEPIMYCGRKLAQLSKTSERYFSTAT</sequence>
<dbReference type="Proteomes" id="UP000243975">
    <property type="component" value="Unassembled WGS sequence"/>
</dbReference>
<organism evidence="1 2">
    <name type="scientific">Cynara cardunculus var. scolymus</name>
    <name type="common">Globe artichoke</name>
    <name type="synonym">Cynara scolymus</name>
    <dbReference type="NCBI Taxonomy" id="59895"/>
    <lineage>
        <taxon>Eukaryota</taxon>
        <taxon>Viridiplantae</taxon>
        <taxon>Streptophyta</taxon>
        <taxon>Embryophyta</taxon>
        <taxon>Tracheophyta</taxon>
        <taxon>Spermatophyta</taxon>
        <taxon>Magnoliopsida</taxon>
        <taxon>eudicotyledons</taxon>
        <taxon>Gunneridae</taxon>
        <taxon>Pentapetalae</taxon>
        <taxon>asterids</taxon>
        <taxon>campanulids</taxon>
        <taxon>Asterales</taxon>
        <taxon>Asteraceae</taxon>
        <taxon>Carduoideae</taxon>
        <taxon>Cardueae</taxon>
        <taxon>Carduinae</taxon>
        <taxon>Cynara</taxon>
    </lineage>
</organism>
<evidence type="ECO:0000313" key="1">
    <source>
        <dbReference type="EMBL" id="KVH94395.1"/>
    </source>
</evidence>
<dbReference type="Gramene" id="KVH94395">
    <property type="protein sequence ID" value="KVH94395"/>
    <property type="gene ID" value="Ccrd_003547"/>
</dbReference>
<name>A0A103XPD5_CYNCS</name>